<evidence type="ECO:0000313" key="2">
    <source>
        <dbReference type="Proteomes" id="UP000663419"/>
    </source>
</evidence>
<dbReference type="EMBL" id="CP069107">
    <property type="protein sequence ID" value="QSS57894.1"/>
    <property type="molecule type" value="Genomic_DNA"/>
</dbReference>
<dbReference type="VEuPathDB" id="FungiDB:I7I53_12223"/>
<accession>A0A8A1LZR0</accession>
<dbReference type="Proteomes" id="UP000663419">
    <property type="component" value="Chromosome 6"/>
</dbReference>
<proteinExistence type="predicted"/>
<protein>
    <submittedName>
        <fullName evidence="1">Uncharacterized protein</fullName>
    </submittedName>
</protein>
<name>A0A8A1LZR0_AJEC8</name>
<dbReference type="AlphaFoldDB" id="A0A8A1LZR0"/>
<evidence type="ECO:0000313" key="1">
    <source>
        <dbReference type="EMBL" id="QSS57894.1"/>
    </source>
</evidence>
<organism evidence="1 2">
    <name type="scientific">Ajellomyces capsulatus (strain H88)</name>
    <name type="common">Darling's disease fungus</name>
    <name type="synonym">Histoplasma capsulatum</name>
    <dbReference type="NCBI Taxonomy" id="544711"/>
    <lineage>
        <taxon>Eukaryota</taxon>
        <taxon>Fungi</taxon>
        <taxon>Dikarya</taxon>
        <taxon>Ascomycota</taxon>
        <taxon>Pezizomycotina</taxon>
        <taxon>Eurotiomycetes</taxon>
        <taxon>Eurotiomycetidae</taxon>
        <taxon>Onygenales</taxon>
        <taxon>Ajellomycetaceae</taxon>
        <taxon>Histoplasma</taxon>
    </lineage>
</organism>
<reference evidence="1" key="1">
    <citation type="submission" date="2021-01" db="EMBL/GenBank/DDBJ databases">
        <title>Chromosome-level genome assembly of a human fungal pathogen reveals clustering of transcriptionally co-regulated genes.</title>
        <authorList>
            <person name="Voorhies M."/>
            <person name="Cohen S."/>
            <person name="Shea T.P."/>
            <person name="Petrus S."/>
            <person name="Munoz J.F."/>
            <person name="Poplawski S."/>
            <person name="Goldman W.E."/>
            <person name="Michael T."/>
            <person name="Cuomo C.A."/>
            <person name="Sil A."/>
            <person name="Beyhan S."/>
        </authorList>
    </citation>
    <scope>NUCLEOTIDE SEQUENCE</scope>
    <source>
        <strain evidence="1">H88</strain>
    </source>
</reference>
<gene>
    <name evidence="1" type="ORF">I7I53_12223</name>
</gene>
<sequence>MNSLFSLLSDFEHPVPLYLNKHLHFLHSRHFQSILISLLNCYLPLSFYKAFRRLLSWTR</sequence>